<dbReference type="CDD" id="cd00093">
    <property type="entry name" value="HTH_XRE"/>
    <property type="match status" value="1"/>
</dbReference>
<dbReference type="SUPFAM" id="SSF47413">
    <property type="entry name" value="lambda repressor-like DNA-binding domains"/>
    <property type="match status" value="1"/>
</dbReference>
<feature type="compositionally biased region" description="Polar residues" evidence="1">
    <location>
        <begin position="179"/>
        <end position="189"/>
    </location>
</feature>
<evidence type="ECO:0000313" key="3">
    <source>
        <dbReference type="EMBL" id="MFD1833201.1"/>
    </source>
</evidence>
<feature type="compositionally biased region" description="Gly residues" evidence="1">
    <location>
        <begin position="136"/>
        <end position="145"/>
    </location>
</feature>
<dbReference type="RefSeq" id="WP_380904838.1">
    <property type="nucleotide sequence ID" value="NZ_JBHUFU010000027.1"/>
</dbReference>
<proteinExistence type="predicted"/>
<dbReference type="Pfam" id="PF13560">
    <property type="entry name" value="HTH_31"/>
    <property type="match status" value="1"/>
</dbReference>
<dbReference type="InterPro" id="IPR001387">
    <property type="entry name" value="Cro/C1-type_HTH"/>
</dbReference>
<keyword evidence="4" id="KW-1185">Reference proteome</keyword>
<dbReference type="EMBL" id="JBHUFU010000027">
    <property type="protein sequence ID" value="MFD1833201.1"/>
    <property type="molecule type" value="Genomic_DNA"/>
</dbReference>
<protein>
    <submittedName>
        <fullName evidence="3">Helix-turn-helix domain-containing protein</fullName>
    </submittedName>
</protein>
<feature type="compositionally biased region" description="Pro residues" evidence="1">
    <location>
        <begin position="113"/>
        <end position="135"/>
    </location>
</feature>
<gene>
    <name evidence="3" type="ORF">ACFSJS_26685</name>
</gene>
<accession>A0ABW4PQX8</accession>
<evidence type="ECO:0000256" key="1">
    <source>
        <dbReference type="SAM" id="MobiDB-lite"/>
    </source>
</evidence>
<feature type="domain" description="HTH cro/C1-type" evidence="2">
    <location>
        <begin position="14"/>
        <end position="69"/>
    </location>
</feature>
<dbReference type="SMART" id="SM00530">
    <property type="entry name" value="HTH_XRE"/>
    <property type="match status" value="1"/>
</dbReference>
<organism evidence="3 4">
    <name type="scientific">Streptomyces desertarenae</name>
    <dbReference type="NCBI Taxonomy" id="2666184"/>
    <lineage>
        <taxon>Bacteria</taxon>
        <taxon>Bacillati</taxon>
        <taxon>Actinomycetota</taxon>
        <taxon>Actinomycetes</taxon>
        <taxon>Kitasatosporales</taxon>
        <taxon>Streptomycetaceae</taxon>
        <taxon>Streptomyces</taxon>
    </lineage>
</organism>
<evidence type="ECO:0000313" key="4">
    <source>
        <dbReference type="Proteomes" id="UP001597365"/>
    </source>
</evidence>
<feature type="compositionally biased region" description="Low complexity" evidence="1">
    <location>
        <begin position="89"/>
        <end position="101"/>
    </location>
</feature>
<dbReference type="Proteomes" id="UP001597365">
    <property type="component" value="Unassembled WGS sequence"/>
</dbReference>
<feature type="region of interest" description="Disordered" evidence="1">
    <location>
        <begin position="79"/>
        <end position="158"/>
    </location>
</feature>
<feature type="region of interest" description="Disordered" evidence="1">
    <location>
        <begin position="424"/>
        <end position="460"/>
    </location>
</feature>
<feature type="region of interest" description="Disordered" evidence="1">
    <location>
        <begin position="179"/>
        <end position="263"/>
    </location>
</feature>
<sequence length="460" mass="47453">MEAADGAAEFAALLRELKDRSGLSYGMLARRLHISTSTLHRYCRGEAVPVEYAPVERFARACGATPRELAELHRRWRAADDRRGRRTRTPAAKGTARAASPEPEPEPGERAPAPAPGPRPGAGPDPEPGPGPDSGPGPGSAGPAGDGRPRRPLRGRRRTALLTGVSVVLVAGAAALVVQPSTGGEQTASKRPAATTAAGGGRDEGDAPARPDRPVPPSAPRTGGTSPSAAPRTAGGEGGGNGPARREGTRAEPTDGAARDGAPLTVSVRPYAWEDPCSQHYLVDRPPSEVDPPPMEQDAPGWVAATGAVSSGSQYVELAVQGTGEETVVLRDLHVRVAARGAPLPWNDYAMGVGCGGGVSTGHFAVDLDAARPSAAPASGGRGLPLKVSESDPEVLYVTASTDAHDVSWYLELEWSSGDRGGTLRIDDRGVPFRTSGARGRPSYGHPPGAQGWAAEPARE</sequence>
<dbReference type="Gene3D" id="1.10.260.40">
    <property type="entry name" value="lambda repressor-like DNA-binding domains"/>
    <property type="match status" value="1"/>
</dbReference>
<reference evidence="4" key="1">
    <citation type="journal article" date="2019" name="Int. J. Syst. Evol. Microbiol.">
        <title>The Global Catalogue of Microorganisms (GCM) 10K type strain sequencing project: providing services to taxonomists for standard genome sequencing and annotation.</title>
        <authorList>
            <consortium name="The Broad Institute Genomics Platform"/>
            <consortium name="The Broad Institute Genome Sequencing Center for Infectious Disease"/>
            <person name="Wu L."/>
            <person name="Ma J."/>
        </authorList>
    </citation>
    <scope>NUCLEOTIDE SEQUENCE [LARGE SCALE GENOMIC DNA]</scope>
    <source>
        <strain evidence="4">CGMCC 4.7455</strain>
    </source>
</reference>
<dbReference type="InterPro" id="IPR010982">
    <property type="entry name" value="Lambda_DNA-bd_dom_sf"/>
</dbReference>
<comment type="caution">
    <text evidence="3">The sequence shown here is derived from an EMBL/GenBank/DDBJ whole genome shotgun (WGS) entry which is preliminary data.</text>
</comment>
<name>A0ABW4PQX8_9ACTN</name>
<feature type="compositionally biased region" description="Basic and acidic residues" evidence="1">
    <location>
        <begin position="201"/>
        <end position="213"/>
    </location>
</feature>
<feature type="compositionally biased region" description="Basic and acidic residues" evidence="1">
    <location>
        <begin position="244"/>
        <end position="253"/>
    </location>
</feature>
<evidence type="ECO:0000259" key="2">
    <source>
        <dbReference type="PROSITE" id="PS50943"/>
    </source>
</evidence>
<dbReference type="PROSITE" id="PS50943">
    <property type="entry name" value="HTH_CROC1"/>
    <property type="match status" value="1"/>
</dbReference>